<dbReference type="RefSeq" id="WP_125408673.1">
    <property type="nucleotide sequence ID" value="NZ_JBEHHI010000001.1"/>
</dbReference>
<evidence type="ECO:0000256" key="1">
    <source>
        <dbReference type="ARBA" id="ARBA00022448"/>
    </source>
</evidence>
<dbReference type="PROSITE" id="PS00211">
    <property type="entry name" value="ABC_TRANSPORTER_1"/>
    <property type="match status" value="1"/>
</dbReference>
<organism evidence="12 13">
    <name type="scientific">Rhodovulum iodosum</name>
    <dbReference type="NCBI Taxonomy" id="68291"/>
    <lineage>
        <taxon>Bacteria</taxon>
        <taxon>Pseudomonadati</taxon>
        <taxon>Pseudomonadota</taxon>
        <taxon>Alphaproteobacteria</taxon>
        <taxon>Rhodobacterales</taxon>
        <taxon>Paracoccaceae</taxon>
        <taxon>Rhodovulum</taxon>
    </lineage>
</organism>
<dbReference type="PANTHER" id="PTHR43514:SF10">
    <property type="entry name" value="MOLYBDENUM IMPORT ATP-BINDING PROTEIN MODC 2"/>
    <property type="match status" value="1"/>
</dbReference>
<keyword evidence="2" id="KW-1003">Cell membrane</keyword>
<evidence type="ECO:0000256" key="9">
    <source>
        <dbReference type="PROSITE-ProRule" id="PRU01213"/>
    </source>
</evidence>
<dbReference type="PROSITE" id="PS51866">
    <property type="entry name" value="MOP"/>
    <property type="match status" value="1"/>
</dbReference>
<feature type="domain" description="ABC transporter" evidence="10">
    <location>
        <begin position="1"/>
        <end position="230"/>
    </location>
</feature>
<evidence type="ECO:0000259" key="10">
    <source>
        <dbReference type="PROSITE" id="PS50893"/>
    </source>
</evidence>
<keyword evidence="6 12" id="KW-0067">ATP-binding</keyword>
<dbReference type="InterPro" id="IPR050334">
    <property type="entry name" value="Molybdenum_import_ModC"/>
</dbReference>
<keyword evidence="8" id="KW-0472">Membrane</keyword>
<keyword evidence="5" id="KW-0547">Nucleotide-binding</keyword>
<keyword evidence="4" id="KW-0997">Cell inner membrane</keyword>
<dbReference type="Gene3D" id="3.40.50.300">
    <property type="entry name" value="P-loop containing nucleotide triphosphate hydrolases"/>
    <property type="match status" value="1"/>
</dbReference>
<evidence type="ECO:0000313" key="13">
    <source>
        <dbReference type="Proteomes" id="UP001560019"/>
    </source>
</evidence>
<dbReference type="PROSITE" id="PS50893">
    <property type="entry name" value="ABC_TRANSPORTER_2"/>
    <property type="match status" value="1"/>
</dbReference>
<keyword evidence="7" id="KW-1278">Translocase</keyword>
<dbReference type="SUPFAM" id="SSF50331">
    <property type="entry name" value="MOP-like"/>
    <property type="match status" value="1"/>
</dbReference>
<evidence type="ECO:0000256" key="6">
    <source>
        <dbReference type="ARBA" id="ARBA00022840"/>
    </source>
</evidence>
<dbReference type="Proteomes" id="UP001560019">
    <property type="component" value="Unassembled WGS sequence"/>
</dbReference>
<dbReference type="Pfam" id="PF03459">
    <property type="entry name" value="TOBE"/>
    <property type="match status" value="1"/>
</dbReference>
<dbReference type="InterPro" id="IPR003593">
    <property type="entry name" value="AAA+_ATPase"/>
</dbReference>
<dbReference type="InterPro" id="IPR004606">
    <property type="entry name" value="Mop_domain"/>
</dbReference>
<proteinExistence type="predicted"/>
<dbReference type="InterPro" id="IPR017871">
    <property type="entry name" value="ABC_transporter-like_CS"/>
</dbReference>
<evidence type="ECO:0000256" key="8">
    <source>
        <dbReference type="ARBA" id="ARBA00023136"/>
    </source>
</evidence>
<evidence type="ECO:0000256" key="3">
    <source>
        <dbReference type="ARBA" id="ARBA00022505"/>
    </source>
</evidence>
<evidence type="ECO:0000256" key="5">
    <source>
        <dbReference type="ARBA" id="ARBA00022741"/>
    </source>
</evidence>
<dbReference type="InterPro" id="IPR005116">
    <property type="entry name" value="Transp-assoc_OB_typ1"/>
</dbReference>
<dbReference type="InterPro" id="IPR003439">
    <property type="entry name" value="ABC_transporter-like_ATP-bd"/>
</dbReference>
<keyword evidence="3 9" id="KW-0500">Molybdenum</keyword>
<evidence type="ECO:0000256" key="7">
    <source>
        <dbReference type="ARBA" id="ARBA00022967"/>
    </source>
</evidence>
<dbReference type="SUPFAM" id="SSF52540">
    <property type="entry name" value="P-loop containing nucleoside triphosphate hydrolases"/>
    <property type="match status" value="1"/>
</dbReference>
<dbReference type="GO" id="GO:0005524">
    <property type="term" value="F:ATP binding"/>
    <property type="evidence" value="ECO:0007669"/>
    <property type="project" value="UniProtKB-KW"/>
</dbReference>
<protein>
    <submittedName>
        <fullName evidence="12">Molybdate transport system ATP-binding protein</fullName>
    </submittedName>
</protein>
<gene>
    <name evidence="12" type="ORF">Ga0609869_001690</name>
</gene>
<dbReference type="InterPro" id="IPR027417">
    <property type="entry name" value="P-loop_NTPase"/>
</dbReference>
<evidence type="ECO:0000256" key="2">
    <source>
        <dbReference type="ARBA" id="ARBA00022475"/>
    </source>
</evidence>
<dbReference type="NCBIfam" id="TIGR02142">
    <property type="entry name" value="modC_ABC"/>
    <property type="match status" value="1"/>
</dbReference>
<evidence type="ECO:0000313" key="12">
    <source>
        <dbReference type="EMBL" id="MEX5728337.1"/>
    </source>
</evidence>
<dbReference type="Pfam" id="PF00005">
    <property type="entry name" value="ABC_tran"/>
    <property type="match status" value="1"/>
</dbReference>
<sequence>MIEASFRGRLGSFDLDVGFAVPGRGITALFGPSGCGKTTVLRAVAGLMRLPGGQLCVNGAQWQAGRRFVPPHRRAIGYVFQEASLFPHLSVEANLRFGLRRARCAPRIGMDDVVALLGIAPLFDRPAEMLSGGERQRVAIGRALLSQPDLLLMDEPLSALDRFSKDDILPYLERLHAALSIPVLYVSHDIAEVERLADTLVLMQAGRVRAAGPIADLLADPALPLIHLPEPAAVIDGKVIASDPQYGLCDVNVPGGVVVVPGDLGPPGTRCRLRIPASDVSLGRHVPLDTTILNALPARIEGAETTRDHQMTVRLRLGADGEGAALLARVSRKSWDRLGLHQGEQVVARLKAVALAESGPPSGPVPDPAENRRG</sequence>
<dbReference type="PANTHER" id="PTHR43514">
    <property type="entry name" value="ABC TRANSPORTER I FAMILY MEMBER 10"/>
    <property type="match status" value="1"/>
</dbReference>
<dbReference type="InterPro" id="IPR011868">
    <property type="entry name" value="ModC_ABC_ATP-bd"/>
</dbReference>
<evidence type="ECO:0000256" key="4">
    <source>
        <dbReference type="ARBA" id="ARBA00022519"/>
    </source>
</evidence>
<dbReference type="InterPro" id="IPR008995">
    <property type="entry name" value="Mo/tungstate-bd_C_term_dom"/>
</dbReference>
<accession>A0ABV3XVA4</accession>
<dbReference type="EMBL" id="JBEHHI010000001">
    <property type="protein sequence ID" value="MEX5728337.1"/>
    <property type="molecule type" value="Genomic_DNA"/>
</dbReference>
<keyword evidence="13" id="KW-1185">Reference proteome</keyword>
<reference evidence="12 13" key="1">
    <citation type="submission" date="2024-06" db="EMBL/GenBank/DDBJ databases">
        <title>Genome of Rhodovulum iodosum, a marine photoferrotroph.</title>
        <authorList>
            <person name="Bianchini G."/>
            <person name="Nikeleit V."/>
            <person name="Kappler A."/>
            <person name="Bryce C."/>
            <person name="Sanchez-Baracaldo P."/>
        </authorList>
    </citation>
    <scope>NUCLEOTIDE SEQUENCE [LARGE SCALE GENOMIC DNA]</scope>
    <source>
        <strain evidence="12 13">UT/N1</strain>
    </source>
</reference>
<keyword evidence="1" id="KW-0813">Transport</keyword>
<feature type="domain" description="Mop" evidence="11">
    <location>
        <begin position="289"/>
        <end position="359"/>
    </location>
</feature>
<dbReference type="SMART" id="SM00382">
    <property type="entry name" value="AAA"/>
    <property type="match status" value="1"/>
</dbReference>
<name>A0ABV3XVA4_9RHOB</name>
<comment type="caution">
    <text evidence="12">The sequence shown here is derived from an EMBL/GenBank/DDBJ whole genome shotgun (WGS) entry which is preliminary data.</text>
</comment>
<evidence type="ECO:0000259" key="11">
    <source>
        <dbReference type="PROSITE" id="PS51866"/>
    </source>
</evidence>
<dbReference type="Gene3D" id="2.40.50.100">
    <property type="match status" value="1"/>
</dbReference>